<dbReference type="GO" id="GO:0016740">
    <property type="term" value="F:transferase activity"/>
    <property type="evidence" value="ECO:0007669"/>
    <property type="project" value="UniProtKB-KW"/>
</dbReference>
<evidence type="ECO:0000259" key="11">
    <source>
        <dbReference type="PROSITE" id="PS50089"/>
    </source>
</evidence>
<proteinExistence type="predicted"/>
<feature type="region of interest" description="Disordered" evidence="10">
    <location>
        <begin position="23"/>
        <end position="50"/>
    </location>
</feature>
<evidence type="ECO:0000256" key="2">
    <source>
        <dbReference type="ARBA" id="ARBA00004906"/>
    </source>
</evidence>
<dbReference type="GO" id="GO:0016020">
    <property type="term" value="C:membrane"/>
    <property type="evidence" value="ECO:0007669"/>
    <property type="project" value="UniProtKB-SubCell"/>
</dbReference>
<protein>
    <recommendedName>
        <fullName evidence="11">RING-type domain-containing protein</fullName>
    </recommendedName>
</protein>
<comment type="subcellular location">
    <subcellularLocation>
        <location evidence="1">Membrane</location>
        <topology evidence="1">Single-pass membrane protein</topology>
    </subcellularLocation>
</comment>
<evidence type="ECO:0000256" key="3">
    <source>
        <dbReference type="ARBA" id="ARBA00022679"/>
    </source>
</evidence>
<evidence type="ECO:0000256" key="10">
    <source>
        <dbReference type="SAM" id="MobiDB-lite"/>
    </source>
</evidence>
<dbReference type="Pfam" id="PF13639">
    <property type="entry name" value="zf-RING_2"/>
    <property type="match status" value="1"/>
</dbReference>
<feature type="region of interest" description="Disordered" evidence="10">
    <location>
        <begin position="73"/>
        <end position="144"/>
    </location>
</feature>
<feature type="compositionally biased region" description="Polar residues" evidence="10">
    <location>
        <begin position="24"/>
        <end position="34"/>
    </location>
</feature>
<evidence type="ECO:0000256" key="5">
    <source>
        <dbReference type="ARBA" id="ARBA00022723"/>
    </source>
</evidence>
<keyword evidence="6" id="KW-0863">Zinc-finger</keyword>
<dbReference type="AlphaFoldDB" id="A0A6C0IBZ8"/>
<comment type="pathway">
    <text evidence="2">Protein modification; protein ubiquitination.</text>
</comment>
<feature type="compositionally biased region" description="Basic and acidic residues" evidence="10">
    <location>
        <begin position="35"/>
        <end position="45"/>
    </location>
</feature>
<evidence type="ECO:0000256" key="9">
    <source>
        <dbReference type="ARBA" id="ARBA00023136"/>
    </source>
</evidence>
<dbReference type="SUPFAM" id="SSF57850">
    <property type="entry name" value="RING/U-box"/>
    <property type="match status" value="1"/>
</dbReference>
<evidence type="ECO:0000256" key="6">
    <source>
        <dbReference type="ARBA" id="ARBA00022771"/>
    </source>
</evidence>
<dbReference type="GO" id="GO:0008270">
    <property type="term" value="F:zinc ion binding"/>
    <property type="evidence" value="ECO:0007669"/>
    <property type="project" value="UniProtKB-KW"/>
</dbReference>
<reference evidence="12" key="1">
    <citation type="journal article" date="2020" name="Nature">
        <title>Giant virus diversity and host interactions through global metagenomics.</title>
        <authorList>
            <person name="Schulz F."/>
            <person name="Roux S."/>
            <person name="Paez-Espino D."/>
            <person name="Jungbluth S."/>
            <person name="Walsh D.A."/>
            <person name="Denef V.J."/>
            <person name="McMahon K.D."/>
            <person name="Konstantinidis K.T."/>
            <person name="Eloe-Fadrosh E.A."/>
            <person name="Kyrpides N.C."/>
            <person name="Woyke T."/>
        </authorList>
    </citation>
    <scope>NUCLEOTIDE SEQUENCE</scope>
    <source>
        <strain evidence="12">GVMAG-M-3300023184-68</strain>
    </source>
</reference>
<accession>A0A6C0IBZ8</accession>
<dbReference type="PANTHER" id="PTHR46913">
    <property type="entry name" value="RING-H2 FINGER PROTEIN ATL16"/>
    <property type="match status" value="1"/>
</dbReference>
<feature type="domain" description="RING-type" evidence="11">
    <location>
        <begin position="307"/>
        <end position="349"/>
    </location>
</feature>
<dbReference type="PROSITE" id="PS50089">
    <property type="entry name" value="ZF_RING_2"/>
    <property type="match status" value="1"/>
</dbReference>
<evidence type="ECO:0000256" key="1">
    <source>
        <dbReference type="ARBA" id="ARBA00004167"/>
    </source>
</evidence>
<keyword evidence="8" id="KW-1133">Transmembrane helix</keyword>
<evidence type="ECO:0000313" key="12">
    <source>
        <dbReference type="EMBL" id="QHT90544.1"/>
    </source>
</evidence>
<keyword evidence="9" id="KW-0472">Membrane</keyword>
<dbReference type="GO" id="GO:0016567">
    <property type="term" value="P:protein ubiquitination"/>
    <property type="evidence" value="ECO:0007669"/>
    <property type="project" value="InterPro"/>
</dbReference>
<sequence>MSIANHDVDSILNQLFRNGLGVNNRDSIFTTDENTSNRRPDDVHRNRNHRNNSGIESFIMLLSELYGQGASVSSRLRTTNSEGDRRSQGEFGTNSSGSEATFRVSSEGGFQPPLPNAQRTSPPNTGTSNRHFSEPVDNTPSPRTVTYPEFDEMIYLYHRNILEYNYTIQQMIDSIATTRTRTRSAGITEIYETGLQFNRNIQEYNKIMDNSLDLYRDMHFNRNSHDRNNYSVPSPRNPETPVIPVTTNTLPVISRPQSMVSYTIFPFIPSVTTETDDILLSEIQIHDFTESFIYNSLDNSNISTTVCPISLESFQEGDPILKIRHCGHEFKSVSLRQWFRRSSRCPLCRCNLLTPSTNRTSRSPSVAFSDISMNVSNRETEIVNTDAVNTDAVNTQNQVILPDSMISNNTNSNILRELYTTLLNTTDDLDQSGFNNVFQNILMESTDAPPNISNNGVDNIPNIRPLILSLLQNSLSSPIESIDITYTVDYDISNN</sequence>
<name>A0A6C0IBZ8_9ZZZZ</name>
<dbReference type="InterPro" id="IPR013083">
    <property type="entry name" value="Znf_RING/FYVE/PHD"/>
</dbReference>
<dbReference type="Gene3D" id="3.30.40.10">
    <property type="entry name" value="Zinc/RING finger domain, C3HC4 (zinc finger)"/>
    <property type="match status" value="1"/>
</dbReference>
<evidence type="ECO:0000256" key="8">
    <source>
        <dbReference type="ARBA" id="ARBA00022989"/>
    </source>
</evidence>
<feature type="compositionally biased region" description="Polar residues" evidence="10">
    <location>
        <begin position="90"/>
        <end position="99"/>
    </location>
</feature>
<keyword evidence="7" id="KW-0862">Zinc</keyword>
<dbReference type="InterPro" id="IPR001841">
    <property type="entry name" value="Znf_RING"/>
</dbReference>
<dbReference type="EMBL" id="MN740154">
    <property type="protein sequence ID" value="QHT90544.1"/>
    <property type="molecule type" value="Genomic_DNA"/>
</dbReference>
<keyword evidence="4" id="KW-0812">Transmembrane</keyword>
<organism evidence="12">
    <name type="scientific">viral metagenome</name>
    <dbReference type="NCBI Taxonomy" id="1070528"/>
    <lineage>
        <taxon>unclassified sequences</taxon>
        <taxon>metagenomes</taxon>
        <taxon>organismal metagenomes</taxon>
    </lineage>
</organism>
<evidence type="ECO:0000256" key="7">
    <source>
        <dbReference type="ARBA" id="ARBA00022833"/>
    </source>
</evidence>
<dbReference type="InterPro" id="IPR044600">
    <property type="entry name" value="ATL1/ATL16-like"/>
</dbReference>
<keyword evidence="3" id="KW-0808">Transferase</keyword>
<feature type="compositionally biased region" description="Polar residues" evidence="10">
    <location>
        <begin position="117"/>
        <end position="144"/>
    </location>
</feature>
<dbReference type="PANTHER" id="PTHR46913:SF1">
    <property type="entry name" value="RING-H2 FINGER PROTEIN ATL16"/>
    <property type="match status" value="1"/>
</dbReference>
<evidence type="ECO:0000256" key="4">
    <source>
        <dbReference type="ARBA" id="ARBA00022692"/>
    </source>
</evidence>
<keyword evidence="5" id="KW-0479">Metal-binding</keyword>